<evidence type="ECO:0000256" key="19">
    <source>
        <dbReference type="SAM" id="Phobius"/>
    </source>
</evidence>
<evidence type="ECO:0000256" key="14">
    <source>
        <dbReference type="ARBA" id="ARBA00023180"/>
    </source>
</evidence>
<dbReference type="FunFam" id="1.10.510.10:FF:000060">
    <property type="entry name" value="G-type lectin S-receptor-like serine/threonine-protein kinase"/>
    <property type="match status" value="2"/>
</dbReference>
<dbReference type="GO" id="GO:0004674">
    <property type="term" value="F:protein serine/threonine kinase activity"/>
    <property type="evidence" value="ECO:0007669"/>
    <property type="project" value="UniProtKB-KW"/>
</dbReference>
<dbReference type="PROSITE" id="PS50948">
    <property type="entry name" value="PAN"/>
    <property type="match status" value="2"/>
</dbReference>
<dbReference type="CDD" id="cd00054">
    <property type="entry name" value="EGF_CA"/>
    <property type="match status" value="1"/>
</dbReference>
<dbReference type="CDD" id="cd01098">
    <property type="entry name" value="PAN_AP_plant"/>
    <property type="match status" value="2"/>
</dbReference>
<keyword evidence="25" id="KW-1185">Reference proteome</keyword>
<comment type="caution">
    <text evidence="17">Lacks conserved residue(s) required for the propagation of feature annotation.</text>
</comment>
<feature type="transmembrane region" description="Helical" evidence="19">
    <location>
        <begin position="1163"/>
        <end position="1186"/>
    </location>
</feature>
<dbReference type="Pfam" id="PF01453">
    <property type="entry name" value="B_lectin"/>
    <property type="match status" value="2"/>
</dbReference>
<keyword evidence="10" id="KW-0067">ATP-binding</keyword>
<dbReference type="Pfam" id="PF11883">
    <property type="entry name" value="DUF3403"/>
    <property type="match status" value="1"/>
</dbReference>
<dbReference type="InterPro" id="IPR036426">
    <property type="entry name" value="Bulb-type_lectin_dom_sf"/>
</dbReference>
<evidence type="ECO:0000259" key="23">
    <source>
        <dbReference type="PROSITE" id="PS50948"/>
    </source>
</evidence>
<dbReference type="PROSITE" id="PS50927">
    <property type="entry name" value="BULB_LECTIN"/>
    <property type="match status" value="2"/>
</dbReference>
<dbReference type="Gene3D" id="3.30.200.20">
    <property type="entry name" value="Phosphorylase Kinase, domain 1"/>
    <property type="match status" value="2"/>
</dbReference>
<evidence type="ECO:0000256" key="18">
    <source>
        <dbReference type="SAM" id="MobiDB-lite"/>
    </source>
</evidence>
<accession>A0AAE1WT06</accession>
<keyword evidence="11 19" id="KW-1133">Transmembrane helix</keyword>
<dbReference type="PANTHER" id="PTHR27002:SF864">
    <property type="entry name" value="RECEPTOR-LIKE SERINE_THREONINE-PROTEIN KINASE"/>
    <property type="match status" value="1"/>
</dbReference>
<evidence type="ECO:0000256" key="4">
    <source>
        <dbReference type="ARBA" id="ARBA00022527"/>
    </source>
</evidence>
<feature type="domain" description="Bulb-type lectin" evidence="22">
    <location>
        <begin position="52"/>
        <end position="179"/>
    </location>
</feature>
<dbReference type="EC" id="2.7.11.1" evidence="2"/>
<evidence type="ECO:0000256" key="13">
    <source>
        <dbReference type="ARBA" id="ARBA00023157"/>
    </source>
</evidence>
<dbReference type="PANTHER" id="PTHR27002">
    <property type="entry name" value="RECEPTOR-LIKE SERINE/THREONINE-PROTEIN KINASE SD1-8"/>
    <property type="match status" value="1"/>
</dbReference>
<dbReference type="Proteomes" id="UP001289374">
    <property type="component" value="Unassembled WGS sequence"/>
</dbReference>
<dbReference type="InterPro" id="IPR021820">
    <property type="entry name" value="S-locus_recpt_kinase_C"/>
</dbReference>
<keyword evidence="7" id="KW-0732">Signal</keyword>
<comment type="subcellular location">
    <subcellularLocation>
        <location evidence="1">Cell membrane</location>
        <topology evidence="1">Single-pass type I membrane protein</topology>
    </subcellularLocation>
</comment>
<evidence type="ECO:0000256" key="2">
    <source>
        <dbReference type="ARBA" id="ARBA00012513"/>
    </source>
</evidence>
<dbReference type="Gene3D" id="2.90.10.10">
    <property type="entry name" value="Bulb-type lectin domain"/>
    <property type="match status" value="2"/>
</dbReference>
<keyword evidence="8" id="KW-0547">Nucleotide-binding</keyword>
<dbReference type="PROSITE" id="PS50026">
    <property type="entry name" value="EGF_3"/>
    <property type="match status" value="1"/>
</dbReference>
<dbReference type="GO" id="GO:0005886">
    <property type="term" value="C:plasma membrane"/>
    <property type="evidence" value="ECO:0007669"/>
    <property type="project" value="UniProtKB-SubCell"/>
</dbReference>
<evidence type="ECO:0000313" key="25">
    <source>
        <dbReference type="Proteomes" id="UP001289374"/>
    </source>
</evidence>
<dbReference type="Pfam" id="PF00954">
    <property type="entry name" value="S_locus_glycop"/>
    <property type="match status" value="2"/>
</dbReference>
<comment type="caution">
    <text evidence="24">The sequence shown here is derived from an EMBL/GenBank/DDBJ whole genome shotgun (WGS) entry which is preliminary data.</text>
</comment>
<dbReference type="EMBL" id="JACGWL010000007">
    <property type="protein sequence ID" value="KAK4399025.1"/>
    <property type="molecule type" value="Genomic_DNA"/>
</dbReference>
<evidence type="ECO:0000256" key="11">
    <source>
        <dbReference type="ARBA" id="ARBA00022989"/>
    </source>
</evidence>
<gene>
    <name evidence="24" type="ORF">Sango_1378000</name>
</gene>
<keyword evidence="3" id="KW-1003">Cell membrane</keyword>
<dbReference type="GO" id="GO:0048544">
    <property type="term" value="P:recognition of pollen"/>
    <property type="evidence" value="ECO:0007669"/>
    <property type="project" value="InterPro"/>
</dbReference>
<evidence type="ECO:0000313" key="24">
    <source>
        <dbReference type="EMBL" id="KAK4399025.1"/>
    </source>
</evidence>
<feature type="domain" description="Bulb-type lectin" evidence="22">
    <location>
        <begin position="755"/>
        <end position="876"/>
    </location>
</feature>
<evidence type="ECO:0000256" key="9">
    <source>
        <dbReference type="ARBA" id="ARBA00022777"/>
    </source>
</evidence>
<evidence type="ECO:0000256" key="7">
    <source>
        <dbReference type="ARBA" id="ARBA00022729"/>
    </source>
</evidence>
<dbReference type="InterPro" id="IPR011009">
    <property type="entry name" value="Kinase-like_dom_sf"/>
</dbReference>
<dbReference type="InterPro" id="IPR000742">
    <property type="entry name" value="EGF"/>
</dbReference>
<dbReference type="InterPro" id="IPR003609">
    <property type="entry name" value="Pan_app"/>
</dbReference>
<dbReference type="InterPro" id="IPR000719">
    <property type="entry name" value="Prot_kinase_dom"/>
</dbReference>
<keyword evidence="4" id="KW-0723">Serine/threonine-protein kinase</keyword>
<sequence length="1554" mass="175146">MLQIQEININSKSSSITPSPKKTFSMSTAFSWSVEICFLYVFLTSLICTDAKKTLAPHHVLKNGQTLTSDNKRFEMGFFNVSSRRDTSNRDLMYLGIWYREIKPLTVVWVANRMKPLRGIGVKLLMNSCGHLLLRDDEGNMISVARLNRTTARPLLVLLDSGNLVIKNGKNHSDKKYAWQSFNFPSDTLLPGMKIGWDIKARMGRLLTSWMTSEDPGYGDFAFRMDSPSSPQLLLEKNGVTQSRWGPWNGKRFSGANMKENPVFRTVYHSSLEEVYFMFEMLDDSILLRLVVNSIGAIQFLKWKSSSQSWVPMVTLNKDICDRYESCGPYGICSADDPGCRCLKGFLANSPQDWGRLDCTDGCKRKNSLNCSGDDGFVKFKGLKLPDNFSVRRGLNPKECGDYCLKECTCMAYTSIDIYGNGSECVVWLDKLVDIRDSTHDGDELYIRMARAELDSISHGKRKKRVTIISSLLLAAFLGAVFWCATSQFRSLTKKADKQDGLQRRESIPVQDDEQYIQLFDLSTISAATNNFSRTNKIGQGGFGPVYQGELQDGQKIAVKRLSENSNQGLQEFKNEVSLIAQLQHRNLVKLLGCCIEGEERMLVYEYMPNKALTNSYLVTTCCFHPARKRLLSWAKRISILKGIAKGLDYLHFGSRLRVVHRDLKASNMLLDDAMNPKISDFGLARNFEDEREEITRRVIGTHGYMSPEYVMDGHYSTRSDVFSFGVLALEIISGQRNWGFQHPDHEFNLLGHAWKLWNEGRELTMIDPAIEDSFVETEARSPWSSNNRYLGIWFKKVREQTVVWVANKDEPVVDLSGTLAITPSGSIIITRNQSNIVWTANSSSTTVSSPILKLLDNGNLVLMNSTAIDDDPGSYVWQSFDYPSDTLIPGMKIGWNLRTNQEWYLTSWRSIQDPSPGDFTYRMAPGALPSIILRQGSVIQFRSGPWDGVRFGGAPVLQQNTVFNPIFVYDSENVYYAFENTDDSIISRFVLNQSGLLQHLMWSQTRNQWIDIATMQSDECDDYAMCGNFGVCNIYGSPRCTCLTGFTPRLRQDWVRFDWTGGCIRRTPVNCSNPMGFRRFSGLKLPDPSSGLVNRSARSLEECEKSCLDNCSCVAYATTQLSGCVSWFGNLVDIRVYAQGGQDLFVRMPASELESSNSSKKVAVIASVSVASFLLLLVLIIWLVIRRRASKNKTALADQQHDNPSQDNSEGIGDEDLDLPVFDFATIAAATDEFSFANKIGEGGFGPVYKGALPSGKEIAVKRLSRDSGQGLKEFKNEVILIAKLQHRNLVRLLGCCIHGDDRMLVYEYMPNKSLDLFIFNQTKDTALDWQTRIDIIVGIARGLLYLHRDSRLRIIHRDLKASNILLDNEMNPKISDFGLARTFGGDQYEQNTKRVMGTYGYMAPEYAVDGLFSVKSDVFSFGVLVLEILSGKKNRGFYHPDHDLNLLGHVRLEIMDRREPMDLLDASMVVPSAKSEVLRCIQVGLLCVQQRPEDRPTMPNVLLMLDSEHPVIAQPKQPGFYTERTIVDSESSSTGKKPQTSNEITMTLLQGR</sequence>
<dbReference type="GO" id="GO:0005524">
    <property type="term" value="F:ATP binding"/>
    <property type="evidence" value="ECO:0007669"/>
    <property type="project" value="UniProtKB-KW"/>
</dbReference>
<dbReference type="InterPro" id="IPR000858">
    <property type="entry name" value="S_locus_glycoprot_dom"/>
</dbReference>
<keyword evidence="12 19" id="KW-0472">Membrane</keyword>
<dbReference type="SUPFAM" id="SSF51110">
    <property type="entry name" value="alpha-D-mannose-specific plant lectins"/>
    <property type="match status" value="2"/>
</dbReference>
<feature type="domain" description="Protein kinase" evidence="20">
    <location>
        <begin position="532"/>
        <end position="795"/>
    </location>
</feature>
<protein>
    <recommendedName>
        <fullName evidence="2">non-specific serine/threonine protein kinase</fullName>
        <ecNumber evidence="2">2.7.11.1</ecNumber>
    </recommendedName>
</protein>
<dbReference type="FunFam" id="3.30.200.20:FF:000195">
    <property type="entry name" value="G-type lectin S-receptor-like serine/threonine-protein kinase"/>
    <property type="match status" value="1"/>
</dbReference>
<evidence type="ECO:0000256" key="12">
    <source>
        <dbReference type="ARBA" id="ARBA00023136"/>
    </source>
</evidence>
<feature type="domain" description="Protein kinase" evidence="20">
    <location>
        <begin position="1235"/>
        <end position="1514"/>
    </location>
</feature>
<proteinExistence type="predicted"/>
<dbReference type="CDD" id="cd14066">
    <property type="entry name" value="STKc_IRAK"/>
    <property type="match status" value="1"/>
</dbReference>
<feature type="domain" description="EGF-like" evidence="21">
    <location>
        <begin position="1017"/>
        <end position="1053"/>
    </location>
</feature>
<evidence type="ECO:0000256" key="3">
    <source>
        <dbReference type="ARBA" id="ARBA00022475"/>
    </source>
</evidence>
<dbReference type="InterPro" id="IPR001245">
    <property type="entry name" value="Ser-Thr/Tyr_kinase_cat_dom"/>
</dbReference>
<dbReference type="FunFam" id="3.30.200.20:FF:000418">
    <property type="entry name" value="G-type lectin S-receptor-like serine/threonine-protein kinase"/>
    <property type="match status" value="1"/>
</dbReference>
<dbReference type="SUPFAM" id="SSF56112">
    <property type="entry name" value="Protein kinase-like (PK-like)"/>
    <property type="match status" value="2"/>
</dbReference>
<evidence type="ECO:0000259" key="22">
    <source>
        <dbReference type="PROSITE" id="PS50927"/>
    </source>
</evidence>
<dbReference type="InterPro" id="IPR001480">
    <property type="entry name" value="Bulb-type_lectin_dom"/>
</dbReference>
<feature type="domain" description="Apple" evidence="23">
    <location>
        <begin position="1072"/>
        <end position="1150"/>
    </location>
</feature>
<name>A0AAE1WT06_9LAMI</name>
<keyword evidence="6 19" id="KW-0812">Transmembrane</keyword>
<dbReference type="SMART" id="SM00108">
    <property type="entry name" value="B_lectin"/>
    <property type="match status" value="2"/>
</dbReference>
<dbReference type="Gene3D" id="1.10.510.10">
    <property type="entry name" value="Transferase(Phosphotransferase) domain 1"/>
    <property type="match status" value="2"/>
</dbReference>
<evidence type="ECO:0000256" key="16">
    <source>
        <dbReference type="ARBA" id="ARBA00048679"/>
    </source>
</evidence>
<dbReference type="Pfam" id="PF07714">
    <property type="entry name" value="PK_Tyr_Ser-Thr"/>
    <property type="match status" value="2"/>
</dbReference>
<comment type="catalytic activity">
    <reaction evidence="15">
        <text>L-threonyl-[protein] + ATP = O-phospho-L-threonyl-[protein] + ADP + H(+)</text>
        <dbReference type="Rhea" id="RHEA:46608"/>
        <dbReference type="Rhea" id="RHEA-COMP:11060"/>
        <dbReference type="Rhea" id="RHEA-COMP:11605"/>
        <dbReference type="ChEBI" id="CHEBI:15378"/>
        <dbReference type="ChEBI" id="CHEBI:30013"/>
        <dbReference type="ChEBI" id="CHEBI:30616"/>
        <dbReference type="ChEBI" id="CHEBI:61977"/>
        <dbReference type="ChEBI" id="CHEBI:456216"/>
        <dbReference type="EC" id="2.7.11.1"/>
    </reaction>
</comment>
<evidence type="ECO:0000256" key="8">
    <source>
        <dbReference type="ARBA" id="ARBA00022741"/>
    </source>
</evidence>
<dbReference type="SMART" id="SM00473">
    <property type="entry name" value="PAN_AP"/>
    <property type="match status" value="2"/>
</dbReference>
<dbReference type="CDD" id="cd00028">
    <property type="entry name" value="B_lectin"/>
    <property type="match status" value="2"/>
</dbReference>
<evidence type="ECO:0000256" key="1">
    <source>
        <dbReference type="ARBA" id="ARBA00004251"/>
    </source>
</evidence>
<evidence type="ECO:0000256" key="17">
    <source>
        <dbReference type="PROSITE-ProRule" id="PRU00076"/>
    </source>
</evidence>
<organism evidence="24 25">
    <name type="scientific">Sesamum angolense</name>
    <dbReference type="NCBI Taxonomy" id="2727404"/>
    <lineage>
        <taxon>Eukaryota</taxon>
        <taxon>Viridiplantae</taxon>
        <taxon>Streptophyta</taxon>
        <taxon>Embryophyta</taxon>
        <taxon>Tracheophyta</taxon>
        <taxon>Spermatophyta</taxon>
        <taxon>Magnoliopsida</taxon>
        <taxon>eudicotyledons</taxon>
        <taxon>Gunneridae</taxon>
        <taxon>Pentapetalae</taxon>
        <taxon>asterids</taxon>
        <taxon>lamiids</taxon>
        <taxon>Lamiales</taxon>
        <taxon>Pedaliaceae</taxon>
        <taxon>Sesamum</taxon>
    </lineage>
</organism>
<dbReference type="SMART" id="SM00220">
    <property type="entry name" value="S_TKc"/>
    <property type="match status" value="2"/>
</dbReference>
<dbReference type="PROSITE" id="PS50011">
    <property type="entry name" value="PROTEIN_KINASE_DOM"/>
    <property type="match status" value="2"/>
</dbReference>
<keyword evidence="5" id="KW-0808">Transferase</keyword>
<keyword evidence="17" id="KW-0245">EGF-like domain</keyword>
<feature type="region of interest" description="Disordered" evidence="18">
    <location>
        <begin position="1530"/>
        <end position="1554"/>
    </location>
</feature>
<keyword evidence="14" id="KW-0325">Glycoprotein</keyword>
<dbReference type="Pfam" id="PF08276">
    <property type="entry name" value="PAN_2"/>
    <property type="match status" value="2"/>
</dbReference>
<feature type="domain" description="Apple" evidence="23">
    <location>
        <begin position="371"/>
        <end position="450"/>
    </location>
</feature>
<keyword evidence="9 24" id="KW-0418">Kinase</keyword>
<evidence type="ECO:0000256" key="5">
    <source>
        <dbReference type="ARBA" id="ARBA00022679"/>
    </source>
</evidence>
<evidence type="ECO:0000259" key="20">
    <source>
        <dbReference type="PROSITE" id="PS50011"/>
    </source>
</evidence>
<dbReference type="PROSITE" id="PS00108">
    <property type="entry name" value="PROTEIN_KINASE_ST"/>
    <property type="match status" value="2"/>
</dbReference>
<comment type="catalytic activity">
    <reaction evidence="16">
        <text>L-seryl-[protein] + ATP = O-phospho-L-seryl-[protein] + ADP + H(+)</text>
        <dbReference type="Rhea" id="RHEA:17989"/>
        <dbReference type="Rhea" id="RHEA-COMP:9863"/>
        <dbReference type="Rhea" id="RHEA-COMP:11604"/>
        <dbReference type="ChEBI" id="CHEBI:15378"/>
        <dbReference type="ChEBI" id="CHEBI:29999"/>
        <dbReference type="ChEBI" id="CHEBI:30616"/>
        <dbReference type="ChEBI" id="CHEBI:83421"/>
        <dbReference type="ChEBI" id="CHEBI:456216"/>
        <dbReference type="EC" id="2.7.11.1"/>
    </reaction>
</comment>
<evidence type="ECO:0000256" key="6">
    <source>
        <dbReference type="ARBA" id="ARBA00022692"/>
    </source>
</evidence>
<reference evidence="24" key="1">
    <citation type="submission" date="2020-06" db="EMBL/GenBank/DDBJ databases">
        <authorList>
            <person name="Li T."/>
            <person name="Hu X."/>
            <person name="Zhang T."/>
            <person name="Song X."/>
            <person name="Zhang H."/>
            <person name="Dai N."/>
            <person name="Sheng W."/>
            <person name="Hou X."/>
            <person name="Wei L."/>
        </authorList>
    </citation>
    <scope>NUCLEOTIDE SEQUENCE</scope>
    <source>
        <strain evidence="24">K16</strain>
        <tissue evidence="24">Leaf</tissue>
    </source>
</reference>
<evidence type="ECO:0000256" key="10">
    <source>
        <dbReference type="ARBA" id="ARBA00022840"/>
    </source>
</evidence>
<reference evidence="24" key="2">
    <citation type="journal article" date="2024" name="Plant">
        <title>Genomic evolution and insights into agronomic trait innovations of Sesamum species.</title>
        <authorList>
            <person name="Miao H."/>
            <person name="Wang L."/>
            <person name="Qu L."/>
            <person name="Liu H."/>
            <person name="Sun Y."/>
            <person name="Le M."/>
            <person name="Wang Q."/>
            <person name="Wei S."/>
            <person name="Zheng Y."/>
            <person name="Lin W."/>
            <person name="Duan Y."/>
            <person name="Cao H."/>
            <person name="Xiong S."/>
            <person name="Wang X."/>
            <person name="Wei L."/>
            <person name="Li C."/>
            <person name="Ma Q."/>
            <person name="Ju M."/>
            <person name="Zhao R."/>
            <person name="Li G."/>
            <person name="Mu C."/>
            <person name="Tian Q."/>
            <person name="Mei H."/>
            <person name="Zhang T."/>
            <person name="Gao T."/>
            <person name="Zhang H."/>
        </authorList>
    </citation>
    <scope>NUCLEOTIDE SEQUENCE</scope>
    <source>
        <strain evidence="24">K16</strain>
    </source>
</reference>
<keyword evidence="13" id="KW-1015">Disulfide bond</keyword>
<dbReference type="InterPro" id="IPR008271">
    <property type="entry name" value="Ser/Thr_kinase_AS"/>
</dbReference>
<evidence type="ECO:0000259" key="21">
    <source>
        <dbReference type="PROSITE" id="PS50026"/>
    </source>
</evidence>
<evidence type="ECO:0000256" key="15">
    <source>
        <dbReference type="ARBA" id="ARBA00047899"/>
    </source>
</evidence>